<feature type="compositionally biased region" description="Basic and acidic residues" evidence="1">
    <location>
        <begin position="884"/>
        <end position="898"/>
    </location>
</feature>
<feature type="compositionally biased region" description="Low complexity" evidence="1">
    <location>
        <begin position="786"/>
        <end position="806"/>
    </location>
</feature>
<keyword evidence="3" id="KW-1185">Reference proteome</keyword>
<feature type="compositionally biased region" description="Basic and acidic residues" evidence="1">
    <location>
        <begin position="816"/>
        <end position="832"/>
    </location>
</feature>
<feature type="compositionally biased region" description="Basic and acidic residues" evidence="1">
    <location>
        <begin position="938"/>
        <end position="951"/>
    </location>
</feature>
<feature type="compositionally biased region" description="Basic and acidic residues" evidence="1">
    <location>
        <begin position="1012"/>
        <end position="1028"/>
    </location>
</feature>
<feature type="compositionally biased region" description="Basic and acidic residues" evidence="1">
    <location>
        <begin position="732"/>
        <end position="747"/>
    </location>
</feature>
<organism evidence="2 3">
    <name type="scientific">Byssothecium circinans</name>
    <dbReference type="NCBI Taxonomy" id="147558"/>
    <lineage>
        <taxon>Eukaryota</taxon>
        <taxon>Fungi</taxon>
        <taxon>Dikarya</taxon>
        <taxon>Ascomycota</taxon>
        <taxon>Pezizomycotina</taxon>
        <taxon>Dothideomycetes</taxon>
        <taxon>Pleosporomycetidae</taxon>
        <taxon>Pleosporales</taxon>
        <taxon>Massarineae</taxon>
        <taxon>Massarinaceae</taxon>
        <taxon>Byssothecium</taxon>
    </lineage>
</organism>
<feature type="region of interest" description="Disordered" evidence="1">
    <location>
        <begin position="656"/>
        <end position="677"/>
    </location>
</feature>
<feature type="region of interest" description="Disordered" evidence="1">
    <location>
        <begin position="698"/>
        <end position="1091"/>
    </location>
</feature>
<dbReference type="Proteomes" id="UP000800035">
    <property type="component" value="Unassembled WGS sequence"/>
</dbReference>
<feature type="compositionally biased region" description="Polar residues" evidence="1">
    <location>
        <begin position="834"/>
        <end position="850"/>
    </location>
</feature>
<feature type="compositionally biased region" description="Low complexity" evidence="1">
    <location>
        <begin position="429"/>
        <end position="449"/>
    </location>
</feature>
<feature type="compositionally biased region" description="Polar residues" evidence="1">
    <location>
        <begin position="756"/>
        <end position="766"/>
    </location>
</feature>
<proteinExistence type="predicted"/>
<evidence type="ECO:0000313" key="3">
    <source>
        <dbReference type="Proteomes" id="UP000800035"/>
    </source>
</evidence>
<dbReference type="AlphaFoldDB" id="A0A6A5UCM1"/>
<protein>
    <submittedName>
        <fullName evidence="2">Uncharacterized protein</fullName>
    </submittedName>
</protein>
<dbReference type="OrthoDB" id="3694175at2759"/>
<feature type="compositionally biased region" description="Polar residues" evidence="1">
    <location>
        <begin position="1058"/>
        <end position="1070"/>
    </location>
</feature>
<reference evidence="2" key="1">
    <citation type="journal article" date="2020" name="Stud. Mycol.">
        <title>101 Dothideomycetes genomes: a test case for predicting lifestyles and emergence of pathogens.</title>
        <authorList>
            <person name="Haridas S."/>
            <person name="Albert R."/>
            <person name="Binder M."/>
            <person name="Bloem J."/>
            <person name="Labutti K."/>
            <person name="Salamov A."/>
            <person name="Andreopoulos B."/>
            <person name="Baker S."/>
            <person name="Barry K."/>
            <person name="Bills G."/>
            <person name="Bluhm B."/>
            <person name="Cannon C."/>
            <person name="Castanera R."/>
            <person name="Culley D."/>
            <person name="Daum C."/>
            <person name="Ezra D."/>
            <person name="Gonzalez J."/>
            <person name="Henrissat B."/>
            <person name="Kuo A."/>
            <person name="Liang C."/>
            <person name="Lipzen A."/>
            <person name="Lutzoni F."/>
            <person name="Magnuson J."/>
            <person name="Mondo S."/>
            <person name="Nolan M."/>
            <person name="Ohm R."/>
            <person name="Pangilinan J."/>
            <person name="Park H.-J."/>
            <person name="Ramirez L."/>
            <person name="Alfaro M."/>
            <person name="Sun H."/>
            <person name="Tritt A."/>
            <person name="Yoshinaga Y."/>
            <person name="Zwiers L.-H."/>
            <person name="Turgeon B."/>
            <person name="Goodwin S."/>
            <person name="Spatafora J."/>
            <person name="Crous P."/>
            <person name="Grigoriev I."/>
        </authorList>
    </citation>
    <scope>NUCLEOTIDE SEQUENCE</scope>
    <source>
        <strain evidence="2">CBS 675.92</strain>
    </source>
</reference>
<sequence length="1091" mass="121917">MSLYRPCSINDISNKPTAAAMANELSDAQETRNLAHFEEIFDGEKPVLALLLSRIMSWWMQESVRLEKRVWELKNALEVEAPKVDKLTKSARRRFELAEERIYSVTLQLSRGTIPKDQYDYNIKSWIKIKDRAKQDLDHVDSTADNLRKCLAEAEDKWYDVVQSICVHHREMYIKNGILEDYGCGIAPEIEEKQPHVGSTPTPIVPNKGSILAPSLPSSTQGNCLLRAELQDLYADLELSGKKNDVECVEVNVLLAEENLKCALKIHDQHRAGYKQAFREYVKGQGNRKGDFETEFGPIWIERWRKVIQDLEVAEKEMIGAVGNAHMFGLAAVYPPLESPCFEEICEEFDWELEKEKARKRVLKWLDVDDGKSHPTSTAISEIPRSYANKTSDAHKSNGCGVHEAYERTAEGSEISDGNEEPNSPAGLSSSWDESSTTSGPSSNHSSASEPNTVERQFQEHLNLIQNIYDVTEEFQSATEAHEWHRAGYKSALREYIQDQGQREGGFETEFGAIWVLRGCEVEQRLKSAEEELRNALSNYLYAGLEPCLLPKQEYLQRVRILQEYDATEGLRKLQDRAGKWLDVVNNGNHPISDAINKTPQSYIDEPAAPDINEEGLPTLHPAQLDDTWLNTTPDFSLAIYTNLASTVDVEAKVGGQKHDGAGESAHLPWDLDLDDRKPKRSRSFSVSLVSYSTSVKDEGISRCAGAEQSPEKSLATPAKVSDSVSTMQKSNQDDTTRDENKEKGSEEDGAGAGPQYQNCLDSSSPKIDHGMGKTTMLEEGFLPPAQQAAAAQQELKAAAPVSPSSPKRKRSSASNHDDIQRPQIKLCDEASRVTASLESNANVSSTPEQQVEEKCQESFPKDPGTTLKAFTKRKRPTSEENDDRDHRQKIRKTEKAKSPCSPRSLPKPTQANSKPPKSKPRVDSGVDASTTTKRKRSGDEDQGKDSRVPEQSENLGSVELPEIKSHEPPKRKRSENEDHDDEAHPRKKQRETPPTSVSAKLDTARNNHSITPEDAKKTSQKTMHDAKFYSTPPKEPEHASTSPSTPLPEPKKVGTIPTPSLPTEVSSKPTQKRKAFAELENGERRKRTKN</sequence>
<dbReference type="EMBL" id="ML976978">
    <property type="protein sequence ID" value="KAF1962675.1"/>
    <property type="molecule type" value="Genomic_DNA"/>
</dbReference>
<gene>
    <name evidence="2" type="ORF">CC80DRAFT_499015</name>
</gene>
<accession>A0A6A5UCM1</accession>
<evidence type="ECO:0000256" key="1">
    <source>
        <dbReference type="SAM" id="MobiDB-lite"/>
    </source>
</evidence>
<feature type="compositionally biased region" description="Polar residues" evidence="1">
    <location>
        <begin position="993"/>
        <end position="1011"/>
    </location>
</feature>
<feature type="region of interest" description="Disordered" evidence="1">
    <location>
        <begin position="371"/>
        <end position="453"/>
    </location>
</feature>
<evidence type="ECO:0000313" key="2">
    <source>
        <dbReference type="EMBL" id="KAF1962675.1"/>
    </source>
</evidence>
<name>A0A6A5UCM1_9PLEO</name>
<feature type="compositionally biased region" description="Basic and acidic residues" evidence="1">
    <location>
        <begin position="852"/>
        <end position="861"/>
    </location>
</feature>